<dbReference type="EMBL" id="FNTY01000002">
    <property type="protein sequence ID" value="SEE20396.1"/>
    <property type="molecule type" value="Genomic_DNA"/>
</dbReference>
<organism evidence="2 3">
    <name type="scientific">Pseudomonas migulae</name>
    <dbReference type="NCBI Taxonomy" id="78543"/>
    <lineage>
        <taxon>Bacteria</taxon>
        <taxon>Pseudomonadati</taxon>
        <taxon>Pseudomonadota</taxon>
        <taxon>Gammaproteobacteria</taxon>
        <taxon>Pseudomonadales</taxon>
        <taxon>Pseudomonadaceae</taxon>
        <taxon>Pseudomonas</taxon>
    </lineage>
</organism>
<name>A0A1H5GXE5_9PSED</name>
<dbReference type="RefSeq" id="WP_084322623.1">
    <property type="nucleotide sequence ID" value="NZ_FNTY01000002.1"/>
</dbReference>
<dbReference type="PROSITE" id="PS51257">
    <property type="entry name" value="PROKAR_LIPOPROTEIN"/>
    <property type="match status" value="1"/>
</dbReference>
<dbReference type="Proteomes" id="UP000198985">
    <property type="component" value="Unassembled WGS sequence"/>
</dbReference>
<protein>
    <submittedName>
        <fullName evidence="2">Uncharacterized protein</fullName>
    </submittedName>
</protein>
<keyword evidence="1" id="KW-0732">Signal</keyword>
<dbReference type="AlphaFoldDB" id="A0A1H5GXE5"/>
<gene>
    <name evidence="2" type="ORF">SAMN04490194_1372</name>
</gene>
<reference evidence="2 3" key="1">
    <citation type="submission" date="2016-10" db="EMBL/GenBank/DDBJ databases">
        <authorList>
            <person name="de Groot N.N."/>
        </authorList>
    </citation>
    <scope>NUCLEOTIDE SEQUENCE [LARGE SCALE GENOMIC DNA]</scope>
    <source>
        <strain evidence="2 3">BS3662</strain>
    </source>
</reference>
<feature type="signal peptide" evidence="1">
    <location>
        <begin position="1"/>
        <end position="24"/>
    </location>
</feature>
<evidence type="ECO:0000313" key="3">
    <source>
        <dbReference type="Proteomes" id="UP000198985"/>
    </source>
</evidence>
<evidence type="ECO:0000313" key="2">
    <source>
        <dbReference type="EMBL" id="SEE20396.1"/>
    </source>
</evidence>
<evidence type="ECO:0000256" key="1">
    <source>
        <dbReference type="SAM" id="SignalP"/>
    </source>
</evidence>
<sequence length="244" mass="26663">MTLKSVRMGYAALCSLMMAGQAFAACEKPFLAGDFGYSVCKEWPAYPGLTITALSQFESGYSASDYGPQGKYDLNLAIVSAGDSKPLATYHKTAAFESDAIAFEDLQLDTARYKLTPDLRAFGVRVTFKGSSRVNPVSEKLLSLYVKEGGQLRPVLDKLITYEYGGEWDGNCAGELYRHTRTLEIGNTRSHGYADLIVKTVSSREIGKGEGEACESKTITEKPVLTTLRYDGKSYVLPHGFKGL</sequence>
<feature type="chain" id="PRO_5011564722" evidence="1">
    <location>
        <begin position="25"/>
        <end position="244"/>
    </location>
</feature>
<accession>A0A1H5GXE5</accession>
<proteinExistence type="predicted"/>